<dbReference type="RefSeq" id="WP_008977877.1">
    <property type="nucleotide sequence ID" value="NZ_DBGDHU010000020.1"/>
</dbReference>
<organism evidence="22 23">
    <name type="scientific">Longicatena caecimuris</name>
    <dbReference type="NCBI Taxonomy" id="1796635"/>
    <lineage>
        <taxon>Bacteria</taxon>
        <taxon>Bacillati</taxon>
        <taxon>Bacillota</taxon>
        <taxon>Erysipelotrichia</taxon>
        <taxon>Erysipelotrichales</taxon>
        <taxon>Erysipelotrichaceae</taxon>
        <taxon>Longicatena</taxon>
    </lineage>
</organism>
<evidence type="ECO:0000256" key="8">
    <source>
        <dbReference type="ARBA" id="ARBA00013031"/>
    </source>
</evidence>
<dbReference type="NCBIfam" id="TIGR01357">
    <property type="entry name" value="aroB"/>
    <property type="match status" value="1"/>
</dbReference>
<proteinExistence type="inferred from homology"/>
<sequence>MKLHVDLKENGYDIYMEKGILYRLNDHIQLNRKVMIITDTGVPNSYAQTVKEQCKEGYVHVVEAGESSKSMEVFQQLCEDLLEHNFSRKDCVIALGGGVVGDLSGFVAASYMRGIDFIQIPTTTLSQIDSSIGGKVAINLDDVKNIVGAFYQPKAVFIDTDTLLTLPKRHFYNGLVEALKAGLIYDEKLFALFEEEDIPAHLEEIIYRALCVKKAVVETDEKELGLRKILNFGHTIGHAIESYYHLSQYLHGECVAMGMLYFMSEDVQKRVLPIYKRMHLQSDVPYDSDEVFEILCKDKKASGDHVTVVKVNTIGKAELEEWKLSDVRHILKG</sequence>
<evidence type="ECO:0000256" key="2">
    <source>
        <dbReference type="ARBA" id="ARBA00001911"/>
    </source>
</evidence>
<accession>A0A4R3TM37</accession>
<dbReference type="SUPFAM" id="SSF56796">
    <property type="entry name" value="Dehydroquinate synthase-like"/>
    <property type="match status" value="1"/>
</dbReference>
<keyword evidence="23" id="KW-1185">Reference proteome</keyword>
<evidence type="ECO:0000259" key="21">
    <source>
        <dbReference type="Pfam" id="PF24621"/>
    </source>
</evidence>
<comment type="similarity">
    <text evidence="7">Belongs to the sugar phosphate cyclases superfamily. Dehydroquinate synthase family.</text>
</comment>
<dbReference type="EC" id="4.2.3.4" evidence="8 19"/>
<reference evidence="22 23" key="1">
    <citation type="submission" date="2019-03" db="EMBL/GenBank/DDBJ databases">
        <title>Genomic Encyclopedia of Type Strains, Phase IV (KMG-IV): sequencing the most valuable type-strain genomes for metagenomic binning, comparative biology and taxonomic classification.</title>
        <authorList>
            <person name="Goeker M."/>
        </authorList>
    </citation>
    <scope>NUCLEOTIDE SEQUENCE [LARGE SCALE GENOMIC DNA]</scope>
    <source>
        <strain evidence="22 23">DSM 29481</strain>
    </source>
</reference>
<evidence type="ECO:0000256" key="6">
    <source>
        <dbReference type="ARBA" id="ARBA00004661"/>
    </source>
</evidence>
<evidence type="ECO:0000256" key="18">
    <source>
        <dbReference type="ARBA" id="ARBA00023285"/>
    </source>
</evidence>
<evidence type="ECO:0000256" key="4">
    <source>
        <dbReference type="ARBA" id="ARBA00001947"/>
    </source>
</evidence>
<evidence type="ECO:0000256" key="7">
    <source>
        <dbReference type="ARBA" id="ARBA00005412"/>
    </source>
</evidence>
<dbReference type="Gene3D" id="1.20.1090.10">
    <property type="entry name" value="Dehydroquinate synthase-like - alpha domain"/>
    <property type="match status" value="1"/>
</dbReference>
<evidence type="ECO:0000256" key="3">
    <source>
        <dbReference type="ARBA" id="ARBA00001941"/>
    </source>
</evidence>
<comment type="cofactor">
    <cofactor evidence="4">
        <name>Zn(2+)</name>
        <dbReference type="ChEBI" id="CHEBI:29105"/>
    </cofactor>
</comment>
<evidence type="ECO:0000256" key="12">
    <source>
        <dbReference type="ARBA" id="ARBA00022723"/>
    </source>
</evidence>
<dbReference type="GO" id="GO:0008652">
    <property type="term" value="P:amino acid biosynthetic process"/>
    <property type="evidence" value="ECO:0007669"/>
    <property type="project" value="UniProtKB-KW"/>
</dbReference>
<dbReference type="GO" id="GO:0005737">
    <property type="term" value="C:cytoplasm"/>
    <property type="evidence" value="ECO:0007669"/>
    <property type="project" value="UniProtKB-SubCell"/>
</dbReference>
<keyword evidence="14" id="KW-0862">Zinc</keyword>
<feature type="domain" description="3-dehydroquinate synthase C-terminal" evidence="21">
    <location>
        <begin position="174"/>
        <end position="300"/>
    </location>
</feature>
<dbReference type="GO" id="GO:0009423">
    <property type="term" value="P:chorismate biosynthetic process"/>
    <property type="evidence" value="ECO:0007669"/>
    <property type="project" value="UniProtKB-UniRule"/>
</dbReference>
<keyword evidence="15" id="KW-0520">NAD</keyword>
<evidence type="ECO:0000256" key="9">
    <source>
        <dbReference type="ARBA" id="ARBA00017684"/>
    </source>
</evidence>
<comment type="pathway">
    <text evidence="6">Metabolic intermediate biosynthesis; chorismate biosynthesis; chorismate from D-erythrose 4-phosphate and phosphoenolpyruvate: step 2/7.</text>
</comment>
<evidence type="ECO:0000256" key="10">
    <source>
        <dbReference type="ARBA" id="ARBA00022490"/>
    </source>
</evidence>
<dbReference type="PANTHER" id="PTHR43622:SF7">
    <property type="entry name" value="3-DEHYDROQUINATE SYNTHASE, CHLOROPLASTIC"/>
    <property type="match status" value="1"/>
</dbReference>
<comment type="cofactor">
    <cofactor evidence="3">
        <name>Co(2+)</name>
        <dbReference type="ChEBI" id="CHEBI:48828"/>
    </cofactor>
</comment>
<dbReference type="PIRSF" id="PIRSF001455">
    <property type="entry name" value="DHQ_synth"/>
    <property type="match status" value="1"/>
</dbReference>
<evidence type="ECO:0000256" key="15">
    <source>
        <dbReference type="ARBA" id="ARBA00023027"/>
    </source>
</evidence>
<dbReference type="InterPro" id="IPR030963">
    <property type="entry name" value="DHQ_synth_fam"/>
</dbReference>
<keyword evidence="13" id="KW-0547">Nucleotide-binding</keyword>
<evidence type="ECO:0000313" key="23">
    <source>
        <dbReference type="Proteomes" id="UP000295773"/>
    </source>
</evidence>
<dbReference type="InterPro" id="IPR016037">
    <property type="entry name" value="DHQ_synth_AroB"/>
</dbReference>
<keyword evidence="12" id="KW-0479">Metal-binding</keyword>
<dbReference type="AlphaFoldDB" id="A0A4R3TM37"/>
<comment type="catalytic activity">
    <reaction evidence="1">
        <text>7-phospho-2-dehydro-3-deoxy-D-arabino-heptonate = 3-dehydroquinate + phosphate</text>
        <dbReference type="Rhea" id="RHEA:21968"/>
        <dbReference type="ChEBI" id="CHEBI:32364"/>
        <dbReference type="ChEBI" id="CHEBI:43474"/>
        <dbReference type="ChEBI" id="CHEBI:58394"/>
        <dbReference type="EC" id="4.2.3.4"/>
    </reaction>
</comment>
<evidence type="ECO:0000256" key="1">
    <source>
        <dbReference type="ARBA" id="ARBA00001393"/>
    </source>
</evidence>
<dbReference type="Gene3D" id="3.40.50.1970">
    <property type="match status" value="1"/>
</dbReference>
<comment type="cofactor">
    <cofactor evidence="2">
        <name>NAD(+)</name>
        <dbReference type="ChEBI" id="CHEBI:57540"/>
    </cofactor>
</comment>
<evidence type="ECO:0000256" key="5">
    <source>
        <dbReference type="ARBA" id="ARBA00004496"/>
    </source>
</evidence>
<dbReference type="Pfam" id="PF01761">
    <property type="entry name" value="DHQ_synthase"/>
    <property type="match status" value="1"/>
</dbReference>
<dbReference type="InterPro" id="IPR050071">
    <property type="entry name" value="Dehydroquinate_synthase"/>
</dbReference>
<keyword evidence="18" id="KW-0170">Cobalt</keyword>
<keyword evidence="11" id="KW-0028">Amino-acid biosynthesis</keyword>
<dbReference type="GO" id="GO:0046872">
    <property type="term" value="F:metal ion binding"/>
    <property type="evidence" value="ECO:0007669"/>
    <property type="project" value="UniProtKB-KW"/>
</dbReference>
<dbReference type="InterPro" id="IPR030960">
    <property type="entry name" value="DHQS/DOIS_N"/>
</dbReference>
<evidence type="ECO:0000256" key="14">
    <source>
        <dbReference type="ARBA" id="ARBA00022833"/>
    </source>
</evidence>
<keyword evidence="17" id="KW-0456">Lyase</keyword>
<gene>
    <name evidence="22" type="ORF">EDD61_10410</name>
</gene>
<evidence type="ECO:0000256" key="16">
    <source>
        <dbReference type="ARBA" id="ARBA00023141"/>
    </source>
</evidence>
<keyword evidence="10" id="KW-0963">Cytoplasm</keyword>
<protein>
    <recommendedName>
        <fullName evidence="9 19">3-dehydroquinate synthase</fullName>
        <ecNumber evidence="8 19">4.2.3.4</ecNumber>
    </recommendedName>
</protein>
<name>A0A4R3TM37_9FIRM</name>
<keyword evidence="16" id="KW-0057">Aromatic amino acid biosynthesis</keyword>
<dbReference type="GO" id="GO:0009073">
    <property type="term" value="P:aromatic amino acid family biosynthetic process"/>
    <property type="evidence" value="ECO:0007669"/>
    <property type="project" value="UniProtKB-KW"/>
</dbReference>
<feature type="domain" description="3-dehydroquinate synthase N-terminal" evidence="20">
    <location>
        <begin position="61"/>
        <end position="172"/>
    </location>
</feature>
<evidence type="ECO:0000259" key="20">
    <source>
        <dbReference type="Pfam" id="PF01761"/>
    </source>
</evidence>
<evidence type="ECO:0000313" key="22">
    <source>
        <dbReference type="EMBL" id="TCU62374.1"/>
    </source>
</evidence>
<dbReference type="InterPro" id="IPR056179">
    <property type="entry name" value="DHQS_C"/>
</dbReference>
<dbReference type="CDD" id="cd08195">
    <property type="entry name" value="DHQS"/>
    <property type="match status" value="1"/>
</dbReference>
<evidence type="ECO:0000256" key="17">
    <source>
        <dbReference type="ARBA" id="ARBA00023239"/>
    </source>
</evidence>
<dbReference type="PANTHER" id="PTHR43622">
    <property type="entry name" value="3-DEHYDROQUINATE SYNTHASE"/>
    <property type="match status" value="1"/>
</dbReference>
<dbReference type="GO" id="GO:0003856">
    <property type="term" value="F:3-dehydroquinate synthase activity"/>
    <property type="evidence" value="ECO:0007669"/>
    <property type="project" value="UniProtKB-UniRule"/>
</dbReference>
<comment type="caution">
    <text evidence="22">The sequence shown here is derived from an EMBL/GenBank/DDBJ whole genome shotgun (WGS) entry which is preliminary data.</text>
</comment>
<dbReference type="Pfam" id="PF24621">
    <property type="entry name" value="DHQS_C"/>
    <property type="match status" value="1"/>
</dbReference>
<dbReference type="FunFam" id="3.40.50.1970:FF:000007">
    <property type="entry name" value="Pentafunctional AROM polypeptide"/>
    <property type="match status" value="1"/>
</dbReference>
<dbReference type="GO" id="GO:0000166">
    <property type="term" value="F:nucleotide binding"/>
    <property type="evidence" value="ECO:0007669"/>
    <property type="project" value="UniProtKB-KW"/>
</dbReference>
<evidence type="ECO:0000256" key="11">
    <source>
        <dbReference type="ARBA" id="ARBA00022605"/>
    </source>
</evidence>
<dbReference type="Proteomes" id="UP000295773">
    <property type="component" value="Unassembled WGS sequence"/>
</dbReference>
<dbReference type="EMBL" id="SMBP01000004">
    <property type="protein sequence ID" value="TCU62374.1"/>
    <property type="molecule type" value="Genomic_DNA"/>
</dbReference>
<evidence type="ECO:0000256" key="13">
    <source>
        <dbReference type="ARBA" id="ARBA00022741"/>
    </source>
</evidence>
<comment type="subcellular location">
    <subcellularLocation>
        <location evidence="5">Cytoplasm</location>
    </subcellularLocation>
</comment>
<evidence type="ECO:0000256" key="19">
    <source>
        <dbReference type="NCBIfam" id="TIGR01357"/>
    </source>
</evidence>